<name>A0ACB8VB45_9TELE</name>
<organism evidence="1 2">
    <name type="scientific">Scortum barcoo</name>
    <name type="common">barcoo grunter</name>
    <dbReference type="NCBI Taxonomy" id="214431"/>
    <lineage>
        <taxon>Eukaryota</taxon>
        <taxon>Metazoa</taxon>
        <taxon>Chordata</taxon>
        <taxon>Craniata</taxon>
        <taxon>Vertebrata</taxon>
        <taxon>Euteleostomi</taxon>
        <taxon>Actinopterygii</taxon>
        <taxon>Neopterygii</taxon>
        <taxon>Teleostei</taxon>
        <taxon>Neoteleostei</taxon>
        <taxon>Acanthomorphata</taxon>
        <taxon>Eupercaria</taxon>
        <taxon>Centrarchiformes</taxon>
        <taxon>Terapontoidei</taxon>
        <taxon>Terapontidae</taxon>
        <taxon>Scortum</taxon>
    </lineage>
</organism>
<feature type="non-terminal residue" evidence="1">
    <location>
        <position position="1"/>
    </location>
</feature>
<protein>
    <submittedName>
        <fullName evidence="1">Uncharacterized protein</fullName>
    </submittedName>
</protein>
<proteinExistence type="predicted"/>
<sequence>VLKKSFSGETLGAACDFRDRASRRAVRRGPRAVWSQDCRRACPAPRVAVADCPCEDGPRLQPLPIAKSRGERSRGFPCKHAPVQLAFDGFDILYRLWTLPYNFLTRIVCATVSVIVRRRRAPPARVDHPTAPRALMKMDSDLLHSPAVGLAEEEEADMNDWKLPLAFMKKRHSEKIEGSKALAQSWRMKDRMKTVSVALVLCLNVGVDPPDVVKTSPCARLECWIDPLSMSPQKALETIGANLQKQYENWQPRARYKQSLDPTVDEVKKLCTSLRRNAKEERVLFHYNGHGVPRPTVNGEIWVFNKNYTQYIPLSIYDLQTWMGSPSIFVYDCSNAGIIVKSFKQFALQREQELEVAAINPSHPLAQMPLPPSMKNCIQLAACEASELLPMNPDLPADLFTSCLTTPIKIALRWFCMQKSAKLVPGVTLDLIEKIPGRLNDRRTPLGELNWIFTAITDTIAWNVLPREISLALLSLSPMQKQKEAKLSEQTDTDLFQKLFRQDLLVASLFRNFLLAERIMRSYNCTPVSSPRLPPTYMHAMWQAWDLAVDICLSQLPTIIEEGTAFRHSPFFAEQLTAFQVWLTMGVENRNPPEQLPIVLQVLLSQVHRLRALDLLGRFLDLGPWAVSLALSVGIFPYVLKLLQSSARELRPLLVFIWAKILAVDSSCQADLVKDNGHKYFLSVLADSYMPAEHRTMAVFILAVIVNSYNTGQEACLQGNLIANCLEQLSDPHPLLRQWVAICLGRIWQNFDPARWCGVRDSAHEKLYTLLSDPIPEVRETEQPALSKGPGPHTRGALPTEYHEGHGRMPSPDPQKHMWTGWANSPINPLAPCAEGIELVHCSTTRTKTALFLLLNPRVDYRPNSPLQYPGRRVSQDSPTTSRDLRYSGRISSTPRRLATEELANYLSDFGLGDGRVHLRVPILCFLIGRQVGGIEEILEIGEAVPPDHAPPGITVVAHVSALKSPSRTMESPAGALLSSTPPRDSKKAGYSVLLFRPIGTNNSKRPIPNPKAQGSDPLVHRGELQHVAAELGSYEQAHTSSPPLTLGNSRVVEGPAPLKELGSRAQAMHAWRVLFQGLGRRGSLPPRLLPKPHCTGPSWTFLRVVSLLEGGPTSPFRAEPGRVVPWAKTRPPGARLRAPNPRPGSRVGPRLARHLGPVCHGRPYQGRNAPDNIAPRIIRAHKPLHHSVRWRFKEGFFSVRLCLFALGTFVGNSAERTDHSTTIDHNVAMMLAQLINDGSPVVRKELVVALSHLVVQYESNFCTVALQFIEEEKNYTVPSPANTAEPGNLTPVRDSPAIPRLRSYTNIRAATTARNLNKSLQNLNLNEEGGPAAFSPGNLSTSSSASSTLGSPDNDEYILSFETIDKMRRVSSYSSLNSLIGVSFNSVYTQIWRVLLHLAADPFPEVSDLAMKVLNSIAYKATMNARPQRILDSGSLTQSAPASPTSKGTHIHAGGSPPMPSTSSSSLTNEVPKPPTREQPTTRPPYTPTLGGQAPHSHQFPRTRKMFDKGPEQAAEDGDEPGGHRNYISPALQTGLCDWSAKYFAQPVMKIPEEHDLESQVRMERQWRFLRNTRVRRQSRGITQRGVSRLDDQIFINRNPGVPSVVKFHPFNTCIAVADKDSICFWDWEKGERLDYFYNGNPRYTRITAMEYLNGHDCSLLLTATDDGALRIWKNFADQKNPEMVTAWQGLSDMLPTTRGAGMVVDWEQETGLLMTSGDVRVIRIWDTDREMKVQDIPTGADSCVTSLSCDSQRSLIVAGLGDGSVRVFDRRMGPNECRVMTYREHGAWVVKAHLQKETDGHIISVSVNGDVRFFEPRMPDSINVLQTVKGLTALDIHPQANLFACGSMNQFIAVYNANGDVISNNIKYYDGFMGQRIGAISCLAFHPYWWSIAKGYRVLPLCCTADKTFVRTDPGMVDCAHSCLAREPGGRDECLFLLFTIRNITLFIEPGTDVTRDTRVTLRCKAFVSSSGQEVLSREYTIYKDNQVVFTKTSTTTDDLLYYLRGARVSNTGKYMCKINITGTVMTSDAQKLSVTGLSKPDLSLSKKMLGEGEELTAWCTAPGETGSIFFYFYDGSKEILDKEVNSNQAEVKLRFSSVGMHTIHCAYTVSVKPYSYESEKSDTVIVSVTELSIKPILEILPHYKIYEGDNLDISCTISNFMNNTLLDLTHGLQILARGTTKINYSMVALAKDPGEFECILEIANVKKVAKKTISVTELFSVPTLTVSPAEVFQKENMTLTCKSENLASETLNREKLIYTLYQNNISLISQAPGVFAGKAPQTDFNYTCVAEAKGIIKRSETLTVRPKVAVSTPKILVVGRAVLRQAFEIQCLSDTGTLPINYTLLKDDKPLCTFSVEQHFQQALFSATIFKPDEIKKYKCEAKNSQKEPLRSNPLNSSVVVPLTPPVLNIIPSSAEISEGDDLILICGTTGTPPVNFRWYHEGNDLPLRTIISNENNTSYEIPTLSKTHSGRYYCEAVNHANNTVRSNWVNIEVRLALWKKVLTGGFCLLAVSLLAVACVLYFKSRRGRKEAAAELSVKPSSPKSDDSLTVNLTHGTEVYNAATVKVDRAVVSVWSKRPPEDANDEESSVVSSDVEYTEVVHPRPADPARVRLRFMDVAKPSAKVTNWQIASASQLIELADIHDTLKPGERPTQSPSSLSGPRLSVRKHPLTATMLKFVLLCSLAALCRAELTEEEDVLVLKKSNFDEALQAHPDLLVEFYAPWCGHCKALAPEYAKAAGMLKAEGSTVRLAKVDATEEAELAQEYGVRGYPTIKFFKGGEKESPKEYSAGRQADDIVSWLKKRTGPAVSTLTGVTEAESLIADNEVAVIGFFKDANSDGAKAFEKAAEAIDDVPFAMTSEDAVYSKFEVSQDGVVLFKKFDEGRNTYDGELTKEKLLAFVKANQLPLVIEFTEQTAPKIFGGGEIKSHILMFLPKAASDFQDKMDQLTSLRKPQRDSRARRNQILTSSVSPVQILFIFIDSDVDDNQRILEFFGLKKEECPAIRLITLEDEMTKYKPESDAITAESITKFCTLFTEGKLKPHLMSQDIPEDWDKNPVKVLVGKNFEEVAFDATKNVFVEFYAPWCGHCKQLTPIWEKLGEKYKDSADIIVAKMDSTANEIEAVKVHSFPTLKFFPAGEDHKVIDYNGERTLEGFTKFLESGGKEGGAPAGDDDEDDLDAEDLEDVEEGQDEDSDGEDDDGHDEFDKEDEANHSVMRK</sequence>
<comment type="caution">
    <text evidence="1">The sequence shown here is derived from an EMBL/GenBank/DDBJ whole genome shotgun (WGS) entry which is preliminary data.</text>
</comment>
<dbReference type="Proteomes" id="UP000831701">
    <property type="component" value="Chromosome 23"/>
</dbReference>
<dbReference type="EMBL" id="CM041553">
    <property type="protein sequence ID" value="KAI3352741.1"/>
    <property type="molecule type" value="Genomic_DNA"/>
</dbReference>
<evidence type="ECO:0000313" key="1">
    <source>
        <dbReference type="EMBL" id="KAI3352741.1"/>
    </source>
</evidence>
<evidence type="ECO:0000313" key="2">
    <source>
        <dbReference type="Proteomes" id="UP000831701"/>
    </source>
</evidence>
<keyword evidence="2" id="KW-1185">Reference proteome</keyword>
<reference evidence="1" key="1">
    <citation type="submission" date="2022-04" db="EMBL/GenBank/DDBJ databases">
        <title>Jade perch genome.</title>
        <authorList>
            <person name="Chao B."/>
        </authorList>
    </citation>
    <scope>NUCLEOTIDE SEQUENCE</scope>
    <source>
        <strain evidence="1">CB-2022</strain>
    </source>
</reference>
<accession>A0ACB8VB45</accession>
<gene>
    <name evidence="1" type="ORF">L3Q82_019318</name>
</gene>